<sequence>MPSLHDSVVLVTGANGGIGQELVTQALERGAAKVYAAARSPRRWDDERIVPLRLDVTDGESIAAAVAAAPDVSVLVNNAGAAPPSAGLVDLPEADLRANMETNFFGPVLLAQAFAPALTAARDAVLIDIHSVLSWVALGGAYSTSKAALWSATNALRLELTPKGVHVVGVHMGYVDTAMATHAPGPKLAPADLVADIYDTVAAGGYEVIGDDLTATVKAGLSGSIEDMYPGLRTNAAGAPS</sequence>
<dbReference type="PRINTS" id="PR00080">
    <property type="entry name" value="SDRFAMILY"/>
</dbReference>
<dbReference type="PANTHER" id="PTHR44169:SF6">
    <property type="entry name" value="NADPH-DEPENDENT 1-ACYLDIHYDROXYACETONE PHOSPHATE REDUCTASE"/>
    <property type="match status" value="1"/>
</dbReference>
<dbReference type="InterPro" id="IPR002347">
    <property type="entry name" value="SDR_fam"/>
</dbReference>
<dbReference type="SUPFAM" id="SSF51735">
    <property type="entry name" value="NAD(P)-binding Rossmann-fold domains"/>
    <property type="match status" value="1"/>
</dbReference>
<dbReference type="Pfam" id="PF00106">
    <property type="entry name" value="adh_short"/>
    <property type="match status" value="1"/>
</dbReference>
<comment type="similarity">
    <text evidence="1 3">Belongs to the short-chain dehydrogenases/reductases (SDR) family.</text>
</comment>
<evidence type="ECO:0000313" key="5">
    <source>
        <dbReference type="Proteomes" id="UP000013569"/>
    </source>
</evidence>
<evidence type="ECO:0000313" key="4">
    <source>
        <dbReference type="EMBL" id="EON32629.1"/>
    </source>
</evidence>
<dbReference type="Gene3D" id="3.40.50.720">
    <property type="entry name" value="NAD(P)-binding Rossmann-like Domain"/>
    <property type="match status" value="1"/>
</dbReference>
<comment type="caution">
    <text evidence="4">The sequence shown here is derived from an EMBL/GenBank/DDBJ whole genome shotgun (WGS) entry which is preliminary data.</text>
</comment>
<evidence type="ECO:0000256" key="3">
    <source>
        <dbReference type="RuleBase" id="RU000363"/>
    </source>
</evidence>
<protein>
    <submittedName>
        <fullName evidence="4">Short-chain dehydorgenase/reductase</fullName>
    </submittedName>
</protein>
<proteinExistence type="inferred from homology"/>
<dbReference type="EMBL" id="AQPW01000011">
    <property type="protein sequence ID" value="EON32629.1"/>
    <property type="molecule type" value="Genomic_DNA"/>
</dbReference>
<dbReference type="InterPro" id="IPR036291">
    <property type="entry name" value="NAD(P)-bd_dom_sf"/>
</dbReference>
<dbReference type="PRINTS" id="PR00081">
    <property type="entry name" value="GDHRDH"/>
</dbReference>
<dbReference type="AlphaFoldDB" id="R7YA41"/>
<dbReference type="PANTHER" id="PTHR44169">
    <property type="entry name" value="NADPH-DEPENDENT 1-ACYLDIHYDROXYACETONE PHOSPHATE REDUCTASE"/>
    <property type="match status" value="1"/>
</dbReference>
<name>R7YA41_9ACTN</name>
<accession>R7YA41</accession>
<dbReference type="Proteomes" id="UP000013569">
    <property type="component" value="Unassembled WGS sequence"/>
</dbReference>
<keyword evidence="2" id="KW-0560">Oxidoreductase</keyword>
<evidence type="ECO:0000256" key="1">
    <source>
        <dbReference type="ARBA" id="ARBA00006484"/>
    </source>
</evidence>
<organism evidence="4 5">
    <name type="scientific">Gordonia terrae C-6</name>
    <dbReference type="NCBI Taxonomy" id="1316928"/>
    <lineage>
        <taxon>Bacteria</taxon>
        <taxon>Bacillati</taxon>
        <taxon>Actinomycetota</taxon>
        <taxon>Actinomycetes</taxon>
        <taxon>Mycobacteriales</taxon>
        <taxon>Gordoniaceae</taxon>
        <taxon>Gordonia</taxon>
    </lineage>
</organism>
<gene>
    <name evidence="4" type="ORF">GTC6_11331</name>
</gene>
<dbReference type="OrthoDB" id="3212478at2"/>
<dbReference type="PATRIC" id="fig|1316928.3.peg.2271"/>
<reference evidence="4 5" key="1">
    <citation type="journal article" date="2013" name="Genome Announc.">
        <title>Draft Genome Sequence of a Benzothiophene-Desulfurizing Bacterium, Gordona terrae Strain C-6.</title>
        <authorList>
            <person name="Wang W."/>
            <person name="Ma T."/>
            <person name="Ren Y."/>
            <person name="Li G."/>
        </authorList>
    </citation>
    <scope>NUCLEOTIDE SEQUENCE [LARGE SCALE GENOMIC DNA]</scope>
    <source>
        <strain evidence="4 5">C-6</strain>
    </source>
</reference>
<dbReference type="NCBIfam" id="NF006119">
    <property type="entry name" value="PRK08264.1-5"/>
    <property type="match status" value="1"/>
</dbReference>
<dbReference type="RefSeq" id="WP_010842686.1">
    <property type="nucleotide sequence ID" value="NZ_AQPW01000011.1"/>
</dbReference>
<evidence type="ECO:0000256" key="2">
    <source>
        <dbReference type="ARBA" id="ARBA00023002"/>
    </source>
</evidence>
<dbReference type="GO" id="GO:0016491">
    <property type="term" value="F:oxidoreductase activity"/>
    <property type="evidence" value="ECO:0007669"/>
    <property type="project" value="UniProtKB-KW"/>
</dbReference>